<sequence length="75" mass="9162">HPAISPDLNPIEHVWDFMGRRLRRLQRPPRNMQELVETLRRLWREIPQDLIRACVNSMSNRLREVTRRRGSNTRY</sequence>
<organism evidence="2">
    <name type="scientific">Camponotus floridanus</name>
    <name type="common">Florida carpenter ant</name>
    <dbReference type="NCBI Taxonomy" id="104421"/>
    <lineage>
        <taxon>Eukaryota</taxon>
        <taxon>Metazoa</taxon>
        <taxon>Ecdysozoa</taxon>
        <taxon>Arthropoda</taxon>
        <taxon>Hexapoda</taxon>
        <taxon>Insecta</taxon>
        <taxon>Pterygota</taxon>
        <taxon>Neoptera</taxon>
        <taxon>Endopterygota</taxon>
        <taxon>Hymenoptera</taxon>
        <taxon>Apocrita</taxon>
        <taxon>Aculeata</taxon>
        <taxon>Formicoidea</taxon>
        <taxon>Formicidae</taxon>
        <taxon>Formicinae</taxon>
        <taxon>Camponotus</taxon>
    </lineage>
</organism>
<keyword evidence="2" id="KW-1185">Reference proteome</keyword>
<evidence type="ECO:0000313" key="2">
    <source>
        <dbReference type="Proteomes" id="UP000000311"/>
    </source>
</evidence>
<reference evidence="1 2" key="1">
    <citation type="journal article" date="2010" name="Science">
        <title>Genomic comparison of the ants Camponotus floridanus and Harpegnathos saltator.</title>
        <authorList>
            <person name="Bonasio R."/>
            <person name="Zhang G."/>
            <person name="Ye C."/>
            <person name="Mutti N.S."/>
            <person name="Fang X."/>
            <person name="Qin N."/>
            <person name="Donahue G."/>
            <person name="Yang P."/>
            <person name="Li Q."/>
            <person name="Li C."/>
            <person name="Zhang P."/>
            <person name="Huang Z."/>
            <person name="Berger S.L."/>
            <person name="Reinberg D."/>
            <person name="Wang J."/>
            <person name="Liebig J."/>
        </authorList>
    </citation>
    <scope>NUCLEOTIDE SEQUENCE [LARGE SCALE GENOMIC DNA]</scope>
    <source>
        <strain evidence="2">C129</strain>
    </source>
</reference>
<accession>E2AMQ3</accession>
<dbReference type="EMBL" id="GL440856">
    <property type="protein sequence ID" value="EFN65286.1"/>
    <property type="molecule type" value="Genomic_DNA"/>
</dbReference>
<dbReference type="STRING" id="104421.E2AMQ3"/>
<dbReference type="GO" id="GO:0003676">
    <property type="term" value="F:nucleic acid binding"/>
    <property type="evidence" value="ECO:0007669"/>
    <property type="project" value="InterPro"/>
</dbReference>
<name>E2AMQ3_CAMFO</name>
<feature type="non-terminal residue" evidence="1">
    <location>
        <position position="1"/>
    </location>
</feature>
<proteinExistence type="predicted"/>
<dbReference type="Proteomes" id="UP000000311">
    <property type="component" value="Unassembled WGS sequence"/>
</dbReference>
<feature type="non-terminal residue" evidence="1">
    <location>
        <position position="75"/>
    </location>
</feature>
<dbReference type="OMA" id="CINTHER"/>
<dbReference type="InParanoid" id="E2AMQ3"/>
<dbReference type="InterPro" id="IPR036397">
    <property type="entry name" value="RNaseH_sf"/>
</dbReference>
<protein>
    <submittedName>
        <fullName evidence="1">Transposable element Tc3 transposase</fullName>
    </submittedName>
</protein>
<dbReference type="Gene3D" id="3.30.420.10">
    <property type="entry name" value="Ribonuclease H-like superfamily/Ribonuclease H"/>
    <property type="match status" value="1"/>
</dbReference>
<gene>
    <name evidence="1" type="ORF">EAG_00191</name>
</gene>
<dbReference type="AlphaFoldDB" id="E2AMQ3"/>
<evidence type="ECO:0000313" key="1">
    <source>
        <dbReference type="EMBL" id="EFN65286.1"/>
    </source>
</evidence>